<comment type="caution">
    <text evidence="2">The sequence shown here is derived from an EMBL/GenBank/DDBJ whole genome shotgun (WGS) entry which is preliminary data.</text>
</comment>
<dbReference type="Gene3D" id="3.90.550.10">
    <property type="entry name" value="Spore Coat Polysaccharide Biosynthesis Protein SpsA, Chain A"/>
    <property type="match status" value="1"/>
</dbReference>
<dbReference type="InterPro" id="IPR001173">
    <property type="entry name" value="Glyco_trans_2-like"/>
</dbReference>
<dbReference type="CDD" id="cd00761">
    <property type="entry name" value="Glyco_tranf_GTA_type"/>
    <property type="match status" value="1"/>
</dbReference>
<evidence type="ECO:0000313" key="2">
    <source>
        <dbReference type="EMBL" id="MFC3051704.1"/>
    </source>
</evidence>
<name>A0ABV7D4P5_9PROT</name>
<organism evidence="2 3">
    <name type="scientific">Kordiimonas pumila</name>
    <dbReference type="NCBI Taxonomy" id="2161677"/>
    <lineage>
        <taxon>Bacteria</taxon>
        <taxon>Pseudomonadati</taxon>
        <taxon>Pseudomonadota</taxon>
        <taxon>Alphaproteobacteria</taxon>
        <taxon>Kordiimonadales</taxon>
        <taxon>Kordiimonadaceae</taxon>
        <taxon>Kordiimonas</taxon>
    </lineage>
</organism>
<dbReference type="RefSeq" id="WP_194215176.1">
    <property type="nucleotide sequence ID" value="NZ_CP061205.1"/>
</dbReference>
<gene>
    <name evidence="2" type="ORF">ACFOKA_07300</name>
</gene>
<keyword evidence="3" id="KW-1185">Reference proteome</keyword>
<dbReference type="EMBL" id="JBHRSL010000004">
    <property type="protein sequence ID" value="MFC3051704.1"/>
    <property type="molecule type" value="Genomic_DNA"/>
</dbReference>
<dbReference type="InterPro" id="IPR050834">
    <property type="entry name" value="Glycosyltransf_2"/>
</dbReference>
<sequence>MNQVHKKALGVVIPAYGHPGFLAEAIMGACEQVCDQPVLVVVVDDGCRFPETGRVVHDLQLLYPERLFYIRQENTRLPGARNTGIRFLFDIAPDLDAIYFLDADNRIEPYSLQQFRTSLGDDPAVGWAYPDISFFGLSWGENGFETRETAPVYSKLKHLRGNISEAGSLVRGDVFRQGIFFDDSMRSGLEDWDFWLSAMEAGYIGVRTQHSGFIYRRRPESMLAASQREHDGLLNRLYKKHAALYAPRNILSLEQQEAPVFAIYIAGDTAIRLTSDPVLPGTSISLGEFKQLFEASLHEEHAHFFPEFLLLLTPNEAQRLESLSVFLRTCFWGLKAQTADVCRVQIQNGPNDIEAVKDASMLQALLVRQRALKSYVGGHKTDRAKAFNKLHTLYVPLPALLWGGVPVQANQQTEDKASVDLKAALVEFADGLCGQKPWVKHHNRQYSGPDVRALRKLLVDETCAAEGLKAYPVGHTQGRDVFAFSLDKLDQMSIGYLTATMQASHDAGREIACFIEYQQPDAKGKLPLPAAWQEIITDIITFPVSPTVGDNYTYLGATIERKLLLVDQIKAVSVLLRSTDTLYIVGDAACLEVAGELRQYGTKIIVVCPKTESSTSRYLAYEHAIGQLITLGSELYIDLVAAGFPAGKIISECPDDIY</sequence>
<proteinExistence type="predicted"/>
<dbReference type="GO" id="GO:0016757">
    <property type="term" value="F:glycosyltransferase activity"/>
    <property type="evidence" value="ECO:0007669"/>
    <property type="project" value="UniProtKB-KW"/>
</dbReference>
<accession>A0ABV7D4P5</accession>
<keyword evidence="2" id="KW-0328">Glycosyltransferase</keyword>
<evidence type="ECO:0000313" key="3">
    <source>
        <dbReference type="Proteomes" id="UP001595444"/>
    </source>
</evidence>
<dbReference type="PANTHER" id="PTHR43685:SF2">
    <property type="entry name" value="GLYCOSYLTRANSFERASE 2-LIKE DOMAIN-CONTAINING PROTEIN"/>
    <property type="match status" value="1"/>
</dbReference>
<dbReference type="InterPro" id="IPR029044">
    <property type="entry name" value="Nucleotide-diphossugar_trans"/>
</dbReference>
<dbReference type="EC" id="2.4.-.-" evidence="2"/>
<dbReference type="PANTHER" id="PTHR43685">
    <property type="entry name" value="GLYCOSYLTRANSFERASE"/>
    <property type="match status" value="1"/>
</dbReference>
<keyword evidence="2" id="KW-0808">Transferase</keyword>
<protein>
    <submittedName>
        <fullName evidence="2">Glycosyltransferase family A protein</fullName>
        <ecNumber evidence="2">2.4.-.-</ecNumber>
    </submittedName>
</protein>
<dbReference type="SUPFAM" id="SSF53448">
    <property type="entry name" value="Nucleotide-diphospho-sugar transferases"/>
    <property type="match status" value="1"/>
</dbReference>
<dbReference type="Proteomes" id="UP001595444">
    <property type="component" value="Unassembled WGS sequence"/>
</dbReference>
<evidence type="ECO:0000259" key="1">
    <source>
        <dbReference type="Pfam" id="PF00535"/>
    </source>
</evidence>
<dbReference type="Pfam" id="PF00535">
    <property type="entry name" value="Glycos_transf_2"/>
    <property type="match status" value="1"/>
</dbReference>
<reference evidence="3" key="1">
    <citation type="journal article" date="2019" name="Int. J. Syst. Evol. Microbiol.">
        <title>The Global Catalogue of Microorganisms (GCM) 10K type strain sequencing project: providing services to taxonomists for standard genome sequencing and annotation.</title>
        <authorList>
            <consortium name="The Broad Institute Genomics Platform"/>
            <consortium name="The Broad Institute Genome Sequencing Center for Infectious Disease"/>
            <person name="Wu L."/>
            <person name="Ma J."/>
        </authorList>
    </citation>
    <scope>NUCLEOTIDE SEQUENCE [LARGE SCALE GENOMIC DNA]</scope>
    <source>
        <strain evidence="3">KCTC 62164</strain>
    </source>
</reference>
<feature type="domain" description="Glycosyltransferase 2-like" evidence="1">
    <location>
        <begin position="11"/>
        <end position="125"/>
    </location>
</feature>